<accession>A0A415S3X3</accession>
<protein>
    <submittedName>
        <fullName evidence="3 4">Glycosyltransferase</fullName>
    </submittedName>
</protein>
<dbReference type="PANTHER" id="PTHR46401:SF8">
    <property type="entry name" value="BLL6006 PROTEIN"/>
    <property type="match status" value="1"/>
</dbReference>
<dbReference type="InterPro" id="IPR001296">
    <property type="entry name" value="Glyco_trans_1"/>
</dbReference>
<dbReference type="Gene3D" id="3.40.50.2000">
    <property type="entry name" value="Glycogen Phosphorylase B"/>
    <property type="match status" value="1"/>
</dbReference>
<sequence length="414" mass="48053">MRGMCDSLRNRLIIIFAMIKVVVHTEGLLGWGGGIDFLKYYLSILNQLENIRTIVAIPYDQYDQKIIRLIKNCVKKIVGYSTCKCYDYGTFWSDYQNIKIQMYRRGSIPTCMQEADVVFLNMSPIKNVKRNKIIGYIPDLQHIHLPYLFTEEERASRNRHFIKMMRECGTIFVNSQHTCKDLKEQYLEESKKCNFFSMDFLPFGSNLYDVLNVNIEKYKLPKRYFMFSNQLWVHKDLPTALRAMRLLLQDERYKDVELICSGVTYDYRNLDYWGQVEQLIQDLEIQNHVRFLGYIPKNEQLAILRSSISVIQTTLFEGGPGGGATYDAVAYGASAIISDIEINQEIENDRVSFFKVGDSEDLCLKMKGHLDHPLKPLPVAIVEKQCELNFQQACFDIDKLITEVAQCNDKCSSV</sequence>
<evidence type="ECO:0000313" key="6">
    <source>
        <dbReference type="Proteomes" id="UP000335496"/>
    </source>
</evidence>
<dbReference type="Proteomes" id="UP000335496">
    <property type="component" value="Unassembled WGS sequence"/>
</dbReference>
<dbReference type="SUPFAM" id="SSF53756">
    <property type="entry name" value="UDP-Glycosyltransferase/glycogen phosphorylase"/>
    <property type="match status" value="1"/>
</dbReference>
<evidence type="ECO:0000313" key="4">
    <source>
        <dbReference type="EMBL" id="RYT72806.1"/>
    </source>
</evidence>
<keyword evidence="6" id="KW-1185">Reference proteome</keyword>
<dbReference type="EMBL" id="RCXL01000016">
    <property type="protein sequence ID" value="RYT72806.1"/>
    <property type="molecule type" value="Genomic_DNA"/>
</dbReference>
<dbReference type="AlphaFoldDB" id="A0A415S3X3"/>
<reference evidence="3 6" key="1">
    <citation type="journal article" date="2019" name="Nat. Med.">
        <title>A library of human gut bacterial isolates paired with longitudinal multiomics data enables mechanistic microbiome research.</title>
        <authorList>
            <person name="Poyet M."/>
            <person name="Groussin M."/>
            <person name="Gibbons S.M."/>
            <person name="Avila-Pacheco J."/>
            <person name="Jiang X."/>
            <person name="Kearney S.M."/>
            <person name="Perrotta A.R."/>
            <person name="Berdy B."/>
            <person name="Zhao S."/>
            <person name="Lieberman T.D."/>
            <person name="Swanson P.K."/>
            <person name="Smith M."/>
            <person name="Roesemann S."/>
            <person name="Alexander J.E."/>
            <person name="Rich S.A."/>
            <person name="Livny J."/>
            <person name="Vlamakis H."/>
            <person name="Clish C."/>
            <person name="Bullock K."/>
            <person name="Deik A."/>
            <person name="Scott J."/>
            <person name="Pierce K.A."/>
            <person name="Xavier R.J."/>
            <person name="Alm E.J."/>
        </authorList>
    </citation>
    <scope>NUCLEOTIDE SEQUENCE [LARGE SCALE GENOMIC DNA]</scope>
    <source>
        <strain evidence="3 6">BIOML-A1</strain>
    </source>
</reference>
<comment type="caution">
    <text evidence="4">The sequence shown here is derived from an EMBL/GenBank/DDBJ whole genome shotgun (WGS) entry which is preliminary data.</text>
</comment>
<keyword evidence="1" id="KW-1133">Transmembrane helix</keyword>
<keyword evidence="1" id="KW-0812">Transmembrane</keyword>
<dbReference type="OrthoDB" id="9801609at2"/>
<dbReference type="Proteomes" id="UP000291917">
    <property type="component" value="Unassembled WGS sequence"/>
</dbReference>
<evidence type="ECO:0000259" key="2">
    <source>
        <dbReference type="Pfam" id="PF00534"/>
    </source>
</evidence>
<feature type="domain" description="Glycosyl transferase family 1" evidence="2">
    <location>
        <begin position="221"/>
        <end position="367"/>
    </location>
</feature>
<evidence type="ECO:0000256" key="1">
    <source>
        <dbReference type="SAM" id="Phobius"/>
    </source>
</evidence>
<dbReference type="Pfam" id="PF00534">
    <property type="entry name" value="Glycos_transf_1"/>
    <property type="match status" value="1"/>
</dbReference>
<reference evidence="4 5" key="2">
    <citation type="journal article" date="2019" name="Science, e1252229">
        <title>Invertible promoters mediate bacterial phase variation, antibiotic resistance, and host adaptation in the gut.</title>
        <authorList>
            <person name="Jiang X."/>
            <person name="Hall A.B."/>
            <person name="Arthur T.D."/>
            <person name="Plichta D.R."/>
            <person name="Covington C.T."/>
            <person name="Poyet M."/>
            <person name="Crothers J."/>
            <person name="Moses P.L."/>
            <person name="Tolonen A.C."/>
            <person name="Vlamakis H."/>
            <person name="Alm E.J."/>
            <person name="Xavier R.J."/>
        </authorList>
    </citation>
    <scope>NUCLEOTIDE SEQUENCE [LARGE SCALE GENOMIC DNA]</scope>
    <source>
        <strain evidence="4">Bj_0095</strain>
        <strain evidence="5">bj_0095</strain>
    </source>
</reference>
<keyword evidence="4" id="KW-0808">Transferase</keyword>
<dbReference type="GO" id="GO:0016757">
    <property type="term" value="F:glycosyltransferase activity"/>
    <property type="evidence" value="ECO:0007669"/>
    <property type="project" value="InterPro"/>
</dbReference>
<name>A0A415S3X3_9BACE</name>
<dbReference type="PANTHER" id="PTHR46401">
    <property type="entry name" value="GLYCOSYLTRANSFERASE WBBK-RELATED"/>
    <property type="match status" value="1"/>
</dbReference>
<evidence type="ECO:0000313" key="5">
    <source>
        <dbReference type="Proteomes" id="UP000291917"/>
    </source>
</evidence>
<proteinExistence type="predicted"/>
<evidence type="ECO:0000313" key="3">
    <source>
        <dbReference type="EMBL" id="KAA5273270.1"/>
    </source>
</evidence>
<dbReference type="EMBL" id="VVZX01000015">
    <property type="protein sequence ID" value="KAA5273270.1"/>
    <property type="molecule type" value="Genomic_DNA"/>
</dbReference>
<gene>
    <name evidence="4" type="ORF">EAJ03_10870</name>
    <name evidence="3" type="ORF">F2Z23_11465</name>
</gene>
<keyword evidence="1" id="KW-0472">Membrane</keyword>
<feature type="transmembrane region" description="Helical" evidence="1">
    <location>
        <begin position="12"/>
        <end position="33"/>
    </location>
</feature>
<organism evidence="4 5">
    <name type="scientific">Bacteroides eggerthii</name>
    <dbReference type="NCBI Taxonomy" id="28111"/>
    <lineage>
        <taxon>Bacteria</taxon>
        <taxon>Pseudomonadati</taxon>
        <taxon>Bacteroidota</taxon>
        <taxon>Bacteroidia</taxon>
        <taxon>Bacteroidales</taxon>
        <taxon>Bacteroidaceae</taxon>
        <taxon>Bacteroides</taxon>
    </lineage>
</organism>